<dbReference type="AlphaFoldDB" id="X1U8H1"/>
<feature type="non-terminal residue" evidence="1">
    <location>
        <position position="1"/>
    </location>
</feature>
<dbReference type="EMBL" id="BARW01033822">
    <property type="protein sequence ID" value="GAJ13853.1"/>
    <property type="molecule type" value="Genomic_DNA"/>
</dbReference>
<reference evidence="1" key="1">
    <citation type="journal article" date="2014" name="Front. Microbiol.">
        <title>High frequency of phylogenetically diverse reductive dehalogenase-homologous genes in deep subseafloor sedimentary metagenomes.</title>
        <authorList>
            <person name="Kawai M."/>
            <person name="Futagami T."/>
            <person name="Toyoda A."/>
            <person name="Takaki Y."/>
            <person name="Nishi S."/>
            <person name="Hori S."/>
            <person name="Arai W."/>
            <person name="Tsubouchi T."/>
            <person name="Morono Y."/>
            <person name="Uchiyama I."/>
            <person name="Ito T."/>
            <person name="Fujiyama A."/>
            <person name="Inagaki F."/>
            <person name="Takami H."/>
        </authorList>
    </citation>
    <scope>NUCLEOTIDE SEQUENCE</scope>
    <source>
        <strain evidence="1">Expedition CK06-06</strain>
    </source>
</reference>
<gene>
    <name evidence="1" type="ORF">S12H4_53178</name>
</gene>
<protein>
    <submittedName>
        <fullName evidence="1">Uncharacterized protein</fullName>
    </submittedName>
</protein>
<evidence type="ECO:0000313" key="1">
    <source>
        <dbReference type="EMBL" id="GAJ13853.1"/>
    </source>
</evidence>
<organism evidence="1">
    <name type="scientific">marine sediment metagenome</name>
    <dbReference type="NCBI Taxonomy" id="412755"/>
    <lineage>
        <taxon>unclassified sequences</taxon>
        <taxon>metagenomes</taxon>
        <taxon>ecological metagenomes</taxon>
    </lineage>
</organism>
<proteinExistence type="predicted"/>
<accession>X1U8H1</accession>
<name>X1U8H1_9ZZZZ</name>
<sequence>YESAFIHDKPVLGDGGHMLKSRQFVSYLRFGVGRKELSDQLLKLLGTFDYKYVVVPDYASYKEGGKHESLHSYCAALAY</sequence>
<comment type="caution">
    <text evidence="1">The sequence shown here is derived from an EMBL/GenBank/DDBJ whole genome shotgun (WGS) entry which is preliminary data.</text>
</comment>